<protein>
    <submittedName>
        <fullName evidence="3">Uncharacterized protein</fullName>
    </submittedName>
</protein>
<keyword evidence="1 2" id="KW-0732">Signal</keyword>
<evidence type="ECO:0000313" key="3">
    <source>
        <dbReference type="EMBL" id="KMT22899.1"/>
    </source>
</evidence>
<dbReference type="RefSeq" id="WP_200899958.1">
    <property type="nucleotide sequence ID" value="NZ_LFVU01000004.1"/>
</dbReference>
<dbReference type="AlphaFoldDB" id="A0A0J8DF70"/>
<feature type="chain" id="PRO_5039187794" evidence="2">
    <location>
        <begin position="24"/>
        <end position="874"/>
    </location>
</feature>
<evidence type="ECO:0000256" key="1">
    <source>
        <dbReference type="ARBA" id="ARBA00022729"/>
    </source>
</evidence>
<name>A0A0J8DF70_CLOCY</name>
<dbReference type="Gene3D" id="2.60.40.1220">
    <property type="match status" value="3"/>
</dbReference>
<evidence type="ECO:0000256" key="2">
    <source>
        <dbReference type="SAM" id="SignalP"/>
    </source>
</evidence>
<feature type="signal peptide" evidence="2">
    <location>
        <begin position="1"/>
        <end position="23"/>
    </location>
</feature>
<dbReference type="STRING" id="1121307.CLCY_5c01380"/>
<comment type="caution">
    <text evidence="3">The sequence shown here is derived from an EMBL/GenBank/DDBJ whole genome shotgun (WGS) entry which is preliminary data.</text>
</comment>
<accession>A0A0J8DF70</accession>
<organism evidence="3 4">
    <name type="scientific">Clostridium cylindrosporum DSM 605</name>
    <dbReference type="NCBI Taxonomy" id="1121307"/>
    <lineage>
        <taxon>Bacteria</taxon>
        <taxon>Bacillati</taxon>
        <taxon>Bacillota</taxon>
        <taxon>Clostridia</taxon>
        <taxon>Eubacteriales</taxon>
        <taxon>Clostridiaceae</taxon>
        <taxon>Clostridium</taxon>
    </lineage>
</organism>
<gene>
    <name evidence="3" type="ORF">CLCY_5c01380</name>
</gene>
<dbReference type="EMBL" id="LFVU01000004">
    <property type="protein sequence ID" value="KMT22899.1"/>
    <property type="molecule type" value="Genomic_DNA"/>
</dbReference>
<dbReference type="PATRIC" id="fig|1121307.3.peg.2075"/>
<keyword evidence="4" id="KW-1185">Reference proteome</keyword>
<evidence type="ECO:0000313" key="4">
    <source>
        <dbReference type="Proteomes" id="UP000036756"/>
    </source>
</evidence>
<dbReference type="Proteomes" id="UP000036756">
    <property type="component" value="Unassembled WGS sequence"/>
</dbReference>
<sequence>MAKTSKKAIGTAMAGIMAVGAVAGTVNSIGQVNVANAAESKAQKDAKAKINHLIYSINTNYAGLKNQAQWEAYVKEAKTLIAKMPSAEKVQANAFTKQVDGISKAIMGIARINQVEKSLLPKSQGGFGNYVGIKNVPAWKTYLGLATEDLKAVDQTVFAAKYAELVERLNKASVDVQKIEDDFKIDYDKAVALYNDAKTSSNLTKAEAALVAAKDLGTCAESDKLELDCEALIDTIKNSNPEVVAVNSINATQVEVKFNKAVDPTSLFTEGNSGAFKATVTFRSIDSVTDGTLSGKLSTDGKTLTVTSTKVLEKRYDVVIDNIKTTDDKDIAKYSAIITINADKIAPSIVSTSRITSTTFKVVFSEPIKSLGTVSYKLANGTVVAGSGKGVTNDFVAGAKEVIFTVGSDVAANKEVIATIIGAQDQAGNLLTPNPATVSLVKGDKDGVAPTVASITQTGAKTFAVKFSEELQAKPTVKINGTTVDAGNLVKDTTDATKYNVTASAVLDGATTVAVESFADLSGEAGTNVNRVVTFVKETAAPKVVSSAVVTDGTNKKEYLEFTFDKDVELSTSKVAATSASYVKDYVTTTIGAIAGKTVDYKVSTNKKVVRVDLATLLNGNDIKGAAYSLKLSFSGVTSGAGVAADTTTASFTRGEDGVVANTTVVAVKSVAQGADNNKVNVTFDNAVDGASATNAANYKIDGAVVESVTLNPAETADGVTTQVAVLNLKDNSNSFSGIRNVNIANVKALQSTKTMNAYAGTVSINENVVPIVVSAKLTDSDKVTVTFSEEVTNAEADTNDFELYIGGVKVSANDVVTTSQQTTGATTLVLTLEKAVTADDIAKGLTLKALDTLDIQDSASNKASVSSSIVINN</sequence>
<proteinExistence type="predicted"/>
<dbReference type="InterPro" id="IPR014755">
    <property type="entry name" value="Cu-Rt/internalin_Ig-like"/>
</dbReference>
<reference evidence="3 4" key="1">
    <citation type="submission" date="2015-06" db="EMBL/GenBank/DDBJ databases">
        <title>Draft genome sequence of the purine-degrading Clostridium cylindrosporum HC-1 (DSM 605).</title>
        <authorList>
            <person name="Poehlein A."/>
            <person name="Schiel-Bengelsdorf B."/>
            <person name="Bengelsdorf F."/>
            <person name="Daniel R."/>
            <person name="Duerre P."/>
        </authorList>
    </citation>
    <scope>NUCLEOTIDE SEQUENCE [LARGE SCALE GENOMIC DNA]</scope>
    <source>
        <strain evidence="3 4">DSM 605</strain>
    </source>
</reference>